<organism evidence="1 2">
    <name type="scientific">Scutellospora calospora</name>
    <dbReference type="NCBI Taxonomy" id="85575"/>
    <lineage>
        <taxon>Eukaryota</taxon>
        <taxon>Fungi</taxon>
        <taxon>Fungi incertae sedis</taxon>
        <taxon>Mucoromycota</taxon>
        <taxon>Glomeromycotina</taxon>
        <taxon>Glomeromycetes</taxon>
        <taxon>Diversisporales</taxon>
        <taxon>Gigasporaceae</taxon>
        <taxon>Scutellospora</taxon>
    </lineage>
</organism>
<feature type="non-terminal residue" evidence="1">
    <location>
        <position position="150"/>
    </location>
</feature>
<reference evidence="1" key="1">
    <citation type="submission" date="2021-06" db="EMBL/GenBank/DDBJ databases">
        <authorList>
            <person name="Kallberg Y."/>
            <person name="Tangrot J."/>
            <person name="Rosling A."/>
        </authorList>
    </citation>
    <scope>NUCLEOTIDE SEQUENCE</scope>
    <source>
        <strain evidence="1">AU212A</strain>
    </source>
</reference>
<name>A0ACA9PDP5_9GLOM</name>
<keyword evidence="2" id="KW-1185">Reference proteome</keyword>
<dbReference type="Proteomes" id="UP000789860">
    <property type="component" value="Unassembled WGS sequence"/>
</dbReference>
<evidence type="ECO:0000313" key="2">
    <source>
        <dbReference type="Proteomes" id="UP000789860"/>
    </source>
</evidence>
<evidence type="ECO:0000313" key="1">
    <source>
        <dbReference type="EMBL" id="CAG8700465.1"/>
    </source>
</evidence>
<protein>
    <submittedName>
        <fullName evidence="1">3703_t:CDS:1</fullName>
    </submittedName>
</protein>
<feature type="non-terminal residue" evidence="1">
    <location>
        <position position="1"/>
    </location>
</feature>
<comment type="caution">
    <text evidence="1">The sequence shown here is derived from an EMBL/GenBank/DDBJ whole genome shotgun (WGS) entry which is preliminary data.</text>
</comment>
<sequence length="150" mass="17335">SSLTSDNIELANIISQLRSKYKCDIHSTPCYVEDLRHHIQLTHTCLQLWSRDIKAKITTIETSPIYPTFRISYQKINQLKNEIEQLKNQNSGDSNLIPTLHEFLETLDKKYNSNRGYLILEPAFAQEEITVNIIKDLSDAEFIKLGVNKI</sequence>
<gene>
    <name evidence="1" type="ORF">SCALOS_LOCUS10476</name>
</gene>
<dbReference type="EMBL" id="CAJVPM010039299">
    <property type="protein sequence ID" value="CAG8700465.1"/>
    <property type="molecule type" value="Genomic_DNA"/>
</dbReference>
<proteinExistence type="predicted"/>
<accession>A0ACA9PDP5</accession>